<evidence type="ECO:0000313" key="2">
    <source>
        <dbReference type="EMBL" id="GIQ80347.1"/>
    </source>
</evidence>
<proteinExistence type="predicted"/>
<comment type="caution">
    <text evidence="2">The sequence shown here is derived from an EMBL/GenBank/DDBJ whole genome shotgun (WGS) entry which is preliminary data.</text>
</comment>
<dbReference type="InterPro" id="IPR011043">
    <property type="entry name" value="Gal_Oxase/kelch_b-propeller"/>
</dbReference>
<organism evidence="2 3">
    <name type="scientific">Kipferlia bialata</name>
    <dbReference type="NCBI Taxonomy" id="797122"/>
    <lineage>
        <taxon>Eukaryota</taxon>
        <taxon>Metamonada</taxon>
        <taxon>Carpediemonas-like organisms</taxon>
        <taxon>Kipferlia</taxon>
    </lineage>
</organism>
<sequence length="664" mass="74444">MPSAISPSVIDAHSDVELPEESSDVSQAYASAMLSMVKNMIARQNSQSNTRHKPNTLQRRYSIDMLLRLKDLPQCHLPPPSMDSATRESLTFTLECYMMGCAEGEVGDTSYLLGIPALARLHAKASGSVVEQYRQDTVQVLNKITVSSLPHFVDQLVQLYRSLLDDTVSVSLADKRDILSQLAREIYEKACLEPNFAKLYVRLFTLLLRSKRVHCTHDCCECAITISEKGGWHLTSFKTKTITEYLRSMEYPYHTTTKRKVVLNTHHKTCRAKAICEVRETSVHVVDPELSFPMVPLAFTSPTTLLCRPSTAANANTACVCELTLPTETERQDQVSDAGADTTCSGRELGVAPSFLLKGDCHTLLDGGCLYMSQKKGRAASAATPPYFVRYDIGTRQWTQLEWSGTDVTLGAFAVEGSLYYICRVDNAHNVCKRYETDTQEWEEIPLYSHSMSLIVTTKAISTAVTSDGVVHLFSEHETGVIRRSGVIRSHPRNVSMFIFHHTFSPNTGFSENDFYRRNMMAGRDITAIALGRCILLAEATPFDTFAAILSEAEATLRQKQSWKHDSRSQKEIAKRTRDNLLATPSHQHVLDTVTGQWMTEWEVPDLSHATVLQSGYEGSIVYMEHGANMTPTKKDPREVHYAECDHRMLYPSPSMLWARVKDT</sequence>
<dbReference type="SUPFAM" id="SSF50965">
    <property type="entry name" value="Galactose oxidase, central domain"/>
    <property type="match status" value="1"/>
</dbReference>
<dbReference type="EMBL" id="BDIP01000150">
    <property type="protein sequence ID" value="GIQ80347.1"/>
    <property type="molecule type" value="Genomic_DNA"/>
</dbReference>
<accession>A0A9K3CQ68</accession>
<reference evidence="2 3" key="1">
    <citation type="journal article" date="2018" name="PLoS ONE">
        <title>The draft genome of Kipferlia bialata reveals reductive genome evolution in fornicate parasites.</title>
        <authorList>
            <person name="Tanifuji G."/>
            <person name="Takabayashi S."/>
            <person name="Kume K."/>
            <person name="Takagi M."/>
            <person name="Nakayama T."/>
            <person name="Kamikawa R."/>
            <person name="Inagaki Y."/>
            <person name="Hashimoto T."/>
        </authorList>
    </citation>
    <scope>NUCLEOTIDE SEQUENCE [LARGE SCALE GENOMIC DNA]</scope>
    <source>
        <strain evidence="2">NY0173</strain>
    </source>
</reference>
<feature type="region of interest" description="Disordered" evidence="1">
    <location>
        <begin position="1"/>
        <end position="22"/>
    </location>
</feature>
<name>A0A9K3CQ68_9EUKA</name>
<dbReference type="Gene3D" id="1.25.40.180">
    <property type="match status" value="1"/>
</dbReference>
<keyword evidence="3" id="KW-1185">Reference proteome</keyword>
<protein>
    <submittedName>
        <fullName evidence="2">Uncharacterized protein</fullName>
    </submittedName>
</protein>
<evidence type="ECO:0000256" key="1">
    <source>
        <dbReference type="SAM" id="MobiDB-lite"/>
    </source>
</evidence>
<evidence type="ECO:0000313" key="3">
    <source>
        <dbReference type="Proteomes" id="UP000265618"/>
    </source>
</evidence>
<dbReference type="Proteomes" id="UP000265618">
    <property type="component" value="Unassembled WGS sequence"/>
</dbReference>
<gene>
    <name evidence="2" type="ORF">KIPB_001127</name>
</gene>
<dbReference type="AlphaFoldDB" id="A0A9K3CQ68"/>